<evidence type="ECO:0000256" key="1">
    <source>
        <dbReference type="SAM" id="MobiDB-lite"/>
    </source>
</evidence>
<organism evidence="3 4">
    <name type="scientific">Candidatus Thiodiazotropha taylori</name>
    <dbReference type="NCBI Taxonomy" id="2792791"/>
    <lineage>
        <taxon>Bacteria</taxon>
        <taxon>Pseudomonadati</taxon>
        <taxon>Pseudomonadota</taxon>
        <taxon>Gammaproteobacteria</taxon>
        <taxon>Chromatiales</taxon>
        <taxon>Sedimenticolaceae</taxon>
        <taxon>Candidatus Thiodiazotropha</taxon>
    </lineage>
</organism>
<feature type="non-terminal residue" evidence="3">
    <location>
        <position position="79"/>
    </location>
</feature>
<evidence type="ECO:0000313" key="4">
    <source>
        <dbReference type="Proteomes" id="UP000886667"/>
    </source>
</evidence>
<dbReference type="Gene3D" id="3.30.930.10">
    <property type="entry name" value="Bira Bifunctional Protein, Domain 2"/>
    <property type="match status" value="1"/>
</dbReference>
<feature type="domain" description="BPL/LPL catalytic" evidence="2">
    <location>
        <begin position="30"/>
        <end position="79"/>
    </location>
</feature>
<dbReference type="GO" id="GO:0033819">
    <property type="term" value="F:lipoyl(octanoyl) transferase activity"/>
    <property type="evidence" value="ECO:0007669"/>
    <property type="project" value="TreeGrafter"/>
</dbReference>
<sequence length="79" mass="8692">MPLLEVTELGLQPYGDSWRAMQAFTDKRTPSTPDQLWLLQHPAVFTLGQAGKPEHILKPGEIPIVNSDRGGQVTYHGPG</sequence>
<dbReference type="InterPro" id="IPR004143">
    <property type="entry name" value="BPL_LPL_catalytic"/>
</dbReference>
<dbReference type="SUPFAM" id="SSF55681">
    <property type="entry name" value="Class II aaRS and biotin synthetases"/>
    <property type="match status" value="1"/>
</dbReference>
<dbReference type="InterPro" id="IPR045864">
    <property type="entry name" value="aa-tRNA-synth_II/BPL/LPL"/>
</dbReference>
<name>A0A9E4KFD5_9GAMM</name>
<evidence type="ECO:0000313" key="3">
    <source>
        <dbReference type="EMBL" id="MCG7947773.1"/>
    </source>
</evidence>
<dbReference type="Proteomes" id="UP000886667">
    <property type="component" value="Unassembled WGS sequence"/>
</dbReference>
<accession>A0A9E4KFD5</accession>
<feature type="region of interest" description="Disordered" evidence="1">
    <location>
        <begin position="60"/>
        <end position="79"/>
    </location>
</feature>
<dbReference type="PROSITE" id="PS51733">
    <property type="entry name" value="BPL_LPL_CATALYTIC"/>
    <property type="match status" value="1"/>
</dbReference>
<reference evidence="3" key="1">
    <citation type="journal article" date="2021" name="Proc. Natl. Acad. Sci. U.S.A.">
        <title>Global biogeography of chemosynthetic symbionts reveals both localized and globally distributed symbiont groups. .</title>
        <authorList>
            <person name="Osvatic J.T."/>
            <person name="Wilkins L.G.E."/>
            <person name="Leibrecht L."/>
            <person name="Leray M."/>
            <person name="Zauner S."/>
            <person name="Polzin J."/>
            <person name="Camacho Y."/>
            <person name="Gros O."/>
            <person name="van Gils J.A."/>
            <person name="Eisen J.A."/>
            <person name="Petersen J.M."/>
            <person name="Yuen B."/>
        </authorList>
    </citation>
    <scope>NUCLEOTIDE SEQUENCE</scope>
    <source>
        <strain evidence="3">MAGclacostrist064TRANS</strain>
    </source>
</reference>
<comment type="caution">
    <text evidence="3">The sequence shown here is derived from an EMBL/GenBank/DDBJ whole genome shotgun (WGS) entry which is preliminary data.</text>
</comment>
<proteinExistence type="predicted"/>
<gene>
    <name evidence="3" type="ORF">JAZ07_15630</name>
</gene>
<dbReference type="EMBL" id="JAEPCM010000558">
    <property type="protein sequence ID" value="MCG7947773.1"/>
    <property type="molecule type" value="Genomic_DNA"/>
</dbReference>
<dbReference type="GO" id="GO:0009249">
    <property type="term" value="P:protein lipoylation"/>
    <property type="evidence" value="ECO:0007669"/>
    <property type="project" value="TreeGrafter"/>
</dbReference>
<dbReference type="PANTHER" id="PTHR10993">
    <property type="entry name" value="OCTANOYLTRANSFERASE"/>
    <property type="match status" value="1"/>
</dbReference>
<dbReference type="Pfam" id="PF21948">
    <property type="entry name" value="LplA-B_cat"/>
    <property type="match status" value="1"/>
</dbReference>
<evidence type="ECO:0000259" key="2">
    <source>
        <dbReference type="PROSITE" id="PS51733"/>
    </source>
</evidence>
<dbReference type="AlphaFoldDB" id="A0A9E4KFD5"/>
<protein>
    <submittedName>
        <fullName evidence="3">Octanoyltransferase</fullName>
    </submittedName>
</protein>
<dbReference type="PANTHER" id="PTHR10993:SF7">
    <property type="entry name" value="LIPOYLTRANSFERASE 2, MITOCHONDRIAL-RELATED"/>
    <property type="match status" value="1"/>
</dbReference>